<evidence type="ECO:0008006" key="4">
    <source>
        <dbReference type="Google" id="ProtNLM"/>
    </source>
</evidence>
<reference evidence="2" key="1">
    <citation type="submission" date="2022-12" db="EMBL/GenBank/DDBJ databases">
        <authorList>
            <person name="Petersen C."/>
        </authorList>
    </citation>
    <scope>NUCLEOTIDE SEQUENCE</scope>
    <source>
        <strain evidence="2">IBT 29495</strain>
    </source>
</reference>
<organism evidence="2 3">
    <name type="scientific">Penicillium fimorum</name>
    <dbReference type="NCBI Taxonomy" id="1882269"/>
    <lineage>
        <taxon>Eukaryota</taxon>
        <taxon>Fungi</taxon>
        <taxon>Dikarya</taxon>
        <taxon>Ascomycota</taxon>
        <taxon>Pezizomycotina</taxon>
        <taxon>Eurotiomycetes</taxon>
        <taxon>Eurotiomycetidae</taxon>
        <taxon>Eurotiales</taxon>
        <taxon>Aspergillaceae</taxon>
        <taxon>Penicillium</taxon>
    </lineage>
</organism>
<comment type="caution">
    <text evidence="2">The sequence shown here is derived from an EMBL/GenBank/DDBJ whole genome shotgun (WGS) entry which is preliminary data.</text>
</comment>
<reference evidence="2" key="2">
    <citation type="journal article" date="2023" name="IMA Fungus">
        <title>Comparative genomic study of the Penicillium genus elucidates a diverse pangenome and 15 lateral gene transfer events.</title>
        <authorList>
            <person name="Petersen C."/>
            <person name="Sorensen T."/>
            <person name="Nielsen M.R."/>
            <person name="Sondergaard T.E."/>
            <person name="Sorensen J.L."/>
            <person name="Fitzpatrick D.A."/>
            <person name="Frisvad J.C."/>
            <person name="Nielsen K.L."/>
        </authorList>
    </citation>
    <scope>NUCLEOTIDE SEQUENCE</scope>
    <source>
        <strain evidence="2">IBT 29495</strain>
    </source>
</reference>
<accession>A0A9W9XWM7</accession>
<gene>
    <name evidence="2" type="ORF">N7463_007618</name>
</gene>
<feature type="region of interest" description="Disordered" evidence="1">
    <location>
        <begin position="119"/>
        <end position="268"/>
    </location>
</feature>
<proteinExistence type="predicted"/>
<dbReference type="Proteomes" id="UP001149954">
    <property type="component" value="Unassembled WGS sequence"/>
</dbReference>
<evidence type="ECO:0000256" key="1">
    <source>
        <dbReference type="SAM" id="MobiDB-lite"/>
    </source>
</evidence>
<keyword evidence="3" id="KW-1185">Reference proteome</keyword>
<evidence type="ECO:0000313" key="3">
    <source>
        <dbReference type="Proteomes" id="UP001149954"/>
    </source>
</evidence>
<feature type="compositionally biased region" description="Basic residues" evidence="1">
    <location>
        <begin position="168"/>
        <end position="178"/>
    </location>
</feature>
<evidence type="ECO:0000313" key="2">
    <source>
        <dbReference type="EMBL" id="KAJ5504744.1"/>
    </source>
</evidence>
<feature type="compositionally biased region" description="Low complexity" evidence="1">
    <location>
        <begin position="201"/>
        <end position="224"/>
    </location>
</feature>
<dbReference type="EMBL" id="JAPWDS010000003">
    <property type="protein sequence ID" value="KAJ5504744.1"/>
    <property type="molecule type" value="Genomic_DNA"/>
</dbReference>
<sequence length="268" mass="29454">MPTDLTFIYQLLGKRISRKAISYVQAIEKIYLPPSDGKPPIPPICDCNSKETAGYPCIHIIKKHLDEKRQLSPSLFHQQWHLYALIRRRGRPRGARNNIRPPAQVPATQSDAAMMQAPLTQVPSSQSVVPSTQITDDNEPLTPFERSTRREPSGHEIIAAAITGRGRGQSRGRGRGRGGRGTGGTQGSSDGAARGRGRGARGSQVTRVTKATRATKATTTTRATQLAEPEDSEDSEMAEDTEDPATRPTRRSTRTRATQPGNEDWLYY</sequence>
<feature type="compositionally biased region" description="Low complexity" evidence="1">
    <location>
        <begin position="119"/>
        <end position="135"/>
    </location>
</feature>
<protein>
    <recommendedName>
        <fullName evidence="4">SWIM-type domain-containing protein</fullName>
    </recommendedName>
</protein>
<feature type="compositionally biased region" description="Acidic residues" evidence="1">
    <location>
        <begin position="228"/>
        <end position="243"/>
    </location>
</feature>
<dbReference type="AlphaFoldDB" id="A0A9W9XWM7"/>
<dbReference type="OrthoDB" id="4367135at2759"/>
<name>A0A9W9XWM7_9EURO</name>